<dbReference type="PROSITE" id="PS00018">
    <property type="entry name" value="EF_HAND_1"/>
    <property type="match status" value="1"/>
</dbReference>
<dbReference type="InterPro" id="IPR019577">
    <property type="entry name" value="SPARC/Testican_Ca-bd-dom"/>
</dbReference>
<dbReference type="GO" id="GO:0008201">
    <property type="term" value="F:heparin binding"/>
    <property type="evidence" value="ECO:0007669"/>
    <property type="project" value="TreeGrafter"/>
</dbReference>
<dbReference type="InterPro" id="IPR051950">
    <property type="entry name" value="Dev_reg/Prot_inhib"/>
</dbReference>
<dbReference type="GO" id="GO:0030198">
    <property type="term" value="P:extracellular matrix organization"/>
    <property type="evidence" value="ECO:0007669"/>
    <property type="project" value="TreeGrafter"/>
</dbReference>
<feature type="chain" id="PRO_5013835186" description="Thyroglobulin type-1 domain-containing protein" evidence="8">
    <location>
        <begin position="20"/>
        <end position="261"/>
    </location>
</feature>
<dbReference type="InterPro" id="IPR000716">
    <property type="entry name" value="Thyroglobulin_1"/>
</dbReference>
<keyword evidence="5 7" id="KW-1015">Disulfide bond</keyword>
<reference evidence="12" key="1">
    <citation type="submission" date="2017-10" db="EMBL/GenBank/DDBJ databases">
        <title>Rapid genome shrinkage in a self-fertile nematode reveals novel sperm competition proteins.</title>
        <authorList>
            <person name="Yin D."/>
            <person name="Schwarz E.M."/>
            <person name="Thomas C.G."/>
            <person name="Felde R.L."/>
            <person name="Korf I.F."/>
            <person name="Cutter A.D."/>
            <person name="Schartner C.M."/>
            <person name="Ralston E.J."/>
            <person name="Meyer B.J."/>
            <person name="Haag E.S."/>
        </authorList>
    </citation>
    <scope>NUCLEOTIDE SEQUENCE [LARGE SCALE GENOMIC DNA]</scope>
    <source>
        <strain evidence="12">JU1422</strain>
    </source>
</reference>
<comment type="caution">
    <text evidence="7">Lacks conserved residue(s) required for the propagation of feature annotation.</text>
</comment>
<keyword evidence="4" id="KW-0106">Calcium</keyword>
<evidence type="ECO:0000256" key="6">
    <source>
        <dbReference type="ARBA" id="ARBA00023180"/>
    </source>
</evidence>
<dbReference type="SUPFAM" id="SSF57610">
    <property type="entry name" value="Thyroglobulin type-1 domain"/>
    <property type="match status" value="1"/>
</dbReference>
<dbReference type="PROSITE" id="PS51162">
    <property type="entry name" value="THYROGLOBULIN_1_2"/>
    <property type="match status" value="1"/>
</dbReference>
<evidence type="ECO:0000256" key="4">
    <source>
        <dbReference type="ARBA" id="ARBA00022837"/>
    </source>
</evidence>
<feature type="domain" description="Thyroglobulin type-1" evidence="10">
    <location>
        <begin position="50"/>
        <end position="119"/>
    </location>
</feature>
<evidence type="ECO:0000313" key="12">
    <source>
        <dbReference type="Proteomes" id="UP000230233"/>
    </source>
</evidence>
<dbReference type="GO" id="GO:0005604">
    <property type="term" value="C:basement membrane"/>
    <property type="evidence" value="ECO:0007669"/>
    <property type="project" value="TreeGrafter"/>
</dbReference>
<comment type="subcellular location">
    <subcellularLocation>
        <location evidence="1">Secreted</location>
    </subcellularLocation>
</comment>
<keyword evidence="8" id="KW-0732">Signal</keyword>
<dbReference type="CDD" id="cd16234">
    <property type="entry name" value="EFh_SPARC_SMOC"/>
    <property type="match status" value="1"/>
</dbReference>
<evidence type="ECO:0008006" key="13">
    <source>
        <dbReference type="Google" id="ProtNLM"/>
    </source>
</evidence>
<dbReference type="InterPro" id="IPR018247">
    <property type="entry name" value="EF_Hand_1_Ca_BS"/>
</dbReference>
<comment type="caution">
    <text evidence="11">The sequence shown here is derived from an EMBL/GenBank/DDBJ whole genome shotgun (WGS) entry which is preliminary data.</text>
</comment>
<dbReference type="InterPro" id="IPR002048">
    <property type="entry name" value="EF_hand_dom"/>
</dbReference>
<evidence type="ECO:0000256" key="7">
    <source>
        <dbReference type="PROSITE-ProRule" id="PRU00500"/>
    </source>
</evidence>
<dbReference type="Gene3D" id="4.10.800.10">
    <property type="entry name" value="Thyroglobulin type-1"/>
    <property type="match status" value="1"/>
</dbReference>
<dbReference type="GO" id="GO:0005615">
    <property type="term" value="C:extracellular space"/>
    <property type="evidence" value="ECO:0007669"/>
    <property type="project" value="TreeGrafter"/>
</dbReference>
<feature type="signal peptide" evidence="8">
    <location>
        <begin position="1"/>
        <end position="19"/>
    </location>
</feature>
<evidence type="ECO:0000259" key="9">
    <source>
        <dbReference type="PROSITE" id="PS50222"/>
    </source>
</evidence>
<name>A0A2G5TGV9_9PELO</name>
<dbReference type="CDD" id="cd00191">
    <property type="entry name" value="TY"/>
    <property type="match status" value="1"/>
</dbReference>
<keyword evidence="6" id="KW-0325">Glycoprotein</keyword>
<dbReference type="GO" id="GO:0005509">
    <property type="term" value="F:calcium ion binding"/>
    <property type="evidence" value="ECO:0007669"/>
    <property type="project" value="InterPro"/>
</dbReference>
<dbReference type="Pfam" id="PF00086">
    <property type="entry name" value="Thyroglobulin_1"/>
    <property type="match status" value="1"/>
</dbReference>
<gene>
    <name evidence="11" type="primary">Cni-T04F3.2</name>
    <name evidence="11" type="synonym">Cnig_chr_V.g19090</name>
    <name evidence="11" type="ORF">B9Z55_019090</name>
</gene>
<dbReference type="OrthoDB" id="5986054at2759"/>
<feature type="domain" description="EF-hand" evidence="9">
    <location>
        <begin position="207"/>
        <end position="242"/>
    </location>
</feature>
<dbReference type="GO" id="GO:0050840">
    <property type="term" value="F:extracellular matrix binding"/>
    <property type="evidence" value="ECO:0007669"/>
    <property type="project" value="TreeGrafter"/>
</dbReference>
<keyword evidence="2" id="KW-0964">Secreted</keyword>
<dbReference type="PANTHER" id="PTHR12352">
    <property type="entry name" value="SECRETED MODULAR CALCIUM-BINDING PROTEIN"/>
    <property type="match status" value="1"/>
</dbReference>
<evidence type="ECO:0000256" key="3">
    <source>
        <dbReference type="ARBA" id="ARBA00022737"/>
    </source>
</evidence>
<dbReference type="Pfam" id="PF10591">
    <property type="entry name" value="SPARC_Ca_bdg"/>
    <property type="match status" value="1"/>
</dbReference>
<dbReference type="Gene3D" id="1.10.238.10">
    <property type="entry name" value="EF-hand"/>
    <property type="match status" value="1"/>
</dbReference>
<feature type="disulfide bond" evidence="7">
    <location>
        <begin position="89"/>
        <end position="96"/>
    </location>
</feature>
<dbReference type="SUPFAM" id="SSF47473">
    <property type="entry name" value="EF-hand"/>
    <property type="match status" value="1"/>
</dbReference>
<evidence type="ECO:0000256" key="5">
    <source>
        <dbReference type="ARBA" id="ARBA00023157"/>
    </source>
</evidence>
<keyword evidence="12" id="KW-1185">Reference proteome</keyword>
<dbReference type="PROSITE" id="PS50222">
    <property type="entry name" value="EF_HAND_2"/>
    <property type="match status" value="1"/>
</dbReference>
<evidence type="ECO:0000256" key="1">
    <source>
        <dbReference type="ARBA" id="ARBA00004613"/>
    </source>
</evidence>
<dbReference type="STRING" id="1611254.A0A2G5TGV9"/>
<evidence type="ECO:0000313" key="11">
    <source>
        <dbReference type="EMBL" id="PIC26544.1"/>
    </source>
</evidence>
<protein>
    <recommendedName>
        <fullName evidence="13">Thyroglobulin type-1 domain-containing protein</fullName>
    </recommendedName>
</protein>
<dbReference type="PANTHER" id="PTHR12352:SF30">
    <property type="entry name" value="FI05255P"/>
    <property type="match status" value="1"/>
</dbReference>
<dbReference type="EMBL" id="PDUG01000005">
    <property type="protein sequence ID" value="PIC26544.1"/>
    <property type="molecule type" value="Genomic_DNA"/>
</dbReference>
<evidence type="ECO:0000259" key="10">
    <source>
        <dbReference type="PROSITE" id="PS51162"/>
    </source>
</evidence>
<keyword evidence="3" id="KW-0677">Repeat</keyword>
<evidence type="ECO:0000256" key="8">
    <source>
        <dbReference type="SAM" id="SignalP"/>
    </source>
</evidence>
<organism evidence="11 12">
    <name type="scientific">Caenorhabditis nigoni</name>
    <dbReference type="NCBI Taxonomy" id="1611254"/>
    <lineage>
        <taxon>Eukaryota</taxon>
        <taxon>Metazoa</taxon>
        <taxon>Ecdysozoa</taxon>
        <taxon>Nematoda</taxon>
        <taxon>Chromadorea</taxon>
        <taxon>Rhabditida</taxon>
        <taxon>Rhabditina</taxon>
        <taxon>Rhabditomorpha</taxon>
        <taxon>Rhabditoidea</taxon>
        <taxon>Rhabditidae</taxon>
        <taxon>Peloderinae</taxon>
        <taxon>Caenorhabditis</taxon>
    </lineage>
</organism>
<evidence type="ECO:0000256" key="2">
    <source>
        <dbReference type="ARBA" id="ARBA00022525"/>
    </source>
</evidence>
<sequence>MRSEHLYIQLLAWIYLVNGNPIAQKGGLGVLDISDTNELSVRPRFEEVIRLDCASQRRKALKRKANGDSRIYIPTCSPKNALLYDKIQCYDVSAYCWCVDELSGEPKIGSSTSRGRPKCEETALTTIAPPKRARRNNRCKEKRRTRFLRRLVSTIKSEMIMNGVNATKVSRDSAIRWKFNQLNVNHNTVLERSEWKPFKAVLLEWKNVRQCSRNLFKTCDMDRDRKLTFEEWRKCIVQEINRVPAKRPDQLNPFLYILRPE</sequence>
<accession>A0A2G5TGV9</accession>
<dbReference type="SMART" id="SM00211">
    <property type="entry name" value="TY"/>
    <property type="match status" value="1"/>
</dbReference>
<dbReference type="AlphaFoldDB" id="A0A2G5TGV9"/>
<dbReference type="Proteomes" id="UP000230233">
    <property type="component" value="Chromosome V"/>
</dbReference>
<dbReference type="InterPro" id="IPR036857">
    <property type="entry name" value="Thyroglobulin_1_sf"/>
</dbReference>
<dbReference type="InterPro" id="IPR011992">
    <property type="entry name" value="EF-hand-dom_pair"/>
</dbReference>
<proteinExistence type="predicted"/>